<organism evidence="5 6">
    <name type="scientific">Strongyloides papillosus</name>
    <name type="common">Intestinal threadworm</name>
    <dbReference type="NCBI Taxonomy" id="174720"/>
    <lineage>
        <taxon>Eukaryota</taxon>
        <taxon>Metazoa</taxon>
        <taxon>Ecdysozoa</taxon>
        <taxon>Nematoda</taxon>
        <taxon>Chromadorea</taxon>
        <taxon>Rhabditida</taxon>
        <taxon>Tylenchina</taxon>
        <taxon>Panagrolaimomorpha</taxon>
        <taxon>Strongyloidoidea</taxon>
        <taxon>Strongyloididae</taxon>
        <taxon>Strongyloides</taxon>
    </lineage>
</organism>
<dbReference type="InterPro" id="IPR013083">
    <property type="entry name" value="Znf_RING/FYVE/PHD"/>
</dbReference>
<evidence type="ECO:0000313" key="5">
    <source>
        <dbReference type="Proteomes" id="UP000046392"/>
    </source>
</evidence>
<dbReference type="WBParaSite" id="SPAL_0000002500.1">
    <property type="protein sequence ID" value="SPAL_0000002500.1"/>
    <property type="gene ID" value="SPAL_0000002500"/>
</dbReference>
<dbReference type="SMART" id="SM00184">
    <property type="entry name" value="RING"/>
    <property type="match status" value="1"/>
</dbReference>
<keyword evidence="2" id="KW-0862">Zinc</keyword>
<keyword evidence="5" id="KW-1185">Reference proteome</keyword>
<dbReference type="InterPro" id="IPR036322">
    <property type="entry name" value="WD40_repeat_dom_sf"/>
</dbReference>
<evidence type="ECO:0000256" key="1">
    <source>
        <dbReference type="ARBA" id="ARBA00022771"/>
    </source>
</evidence>
<dbReference type="GO" id="GO:0008270">
    <property type="term" value="F:zinc ion binding"/>
    <property type="evidence" value="ECO:0007669"/>
    <property type="project" value="UniProtKB-KW"/>
</dbReference>
<keyword evidence="1 3" id="KW-0863">Zinc-finger</keyword>
<feature type="domain" description="RING-type" evidence="4">
    <location>
        <begin position="5"/>
        <end position="53"/>
    </location>
</feature>
<keyword evidence="1 3" id="KW-0479">Metal-binding</keyword>
<dbReference type="InterPro" id="IPR001841">
    <property type="entry name" value="Znf_RING"/>
</dbReference>
<dbReference type="PROSITE" id="PS50089">
    <property type="entry name" value="ZF_RING_2"/>
    <property type="match status" value="1"/>
</dbReference>
<evidence type="ECO:0000256" key="3">
    <source>
        <dbReference type="PROSITE-ProRule" id="PRU00175"/>
    </source>
</evidence>
<reference evidence="6" key="1">
    <citation type="submission" date="2017-02" db="UniProtKB">
        <authorList>
            <consortium name="WormBaseParasite"/>
        </authorList>
    </citation>
    <scope>IDENTIFICATION</scope>
</reference>
<proteinExistence type="predicted"/>
<dbReference type="Gene3D" id="3.30.40.10">
    <property type="entry name" value="Zinc/RING finger domain, C3HC4 (zinc finger)"/>
    <property type="match status" value="1"/>
</dbReference>
<sequence length="461" mass="52781">MAVQCVICLESCAASGTDHAPYSTPCGHVMGKECLEKFKKHLNNNNFNCPSCHKDTIFNNCHAIYGIAPEVKDSVTKPRNACKKLKENFFFSEDFKKNIDGTIKFFDEHNGNILIAGIAGETPSLFSNKHFIKLIVTKGRKTYNLSKSKLNIECSCLCFNKHENGVIEFCVGYINGTMKLHRYKFDGDNLKRISKNKLFCLSLLSSINRSKAIINSICFLNCNTVVFSIGKGKLRVWNKKEEWLSKTEIINECIDNESNYITQLKKTNHDDCLGIMNNRIYVFEKNGTSYELASQVDKTIISYSIDPKFYILIVLYSNESNLTQEHSTSQLFVKYKIIYDKEPQKYYTKKMRIIQNIGDEIPKSIMPSFFAIKNSKRPLVYHGIFTNIENNKLEIISLNNSRKCEGFKCVGDENLEDTPNCLGVTFVDRKKFFFKSNSIRTIAVIFKNKVVVMDISYTATY</sequence>
<evidence type="ECO:0000313" key="6">
    <source>
        <dbReference type="WBParaSite" id="SPAL_0000002500.1"/>
    </source>
</evidence>
<name>A0A0N5B1S1_STREA</name>
<dbReference type="SUPFAM" id="SSF50978">
    <property type="entry name" value="WD40 repeat-like"/>
    <property type="match status" value="1"/>
</dbReference>
<dbReference type="AlphaFoldDB" id="A0A0N5B1S1"/>
<evidence type="ECO:0000256" key="2">
    <source>
        <dbReference type="ARBA" id="ARBA00022833"/>
    </source>
</evidence>
<dbReference type="Proteomes" id="UP000046392">
    <property type="component" value="Unplaced"/>
</dbReference>
<protein>
    <submittedName>
        <fullName evidence="6">RING-type domain-containing protein</fullName>
    </submittedName>
</protein>
<accession>A0A0N5B1S1</accession>
<dbReference type="SUPFAM" id="SSF57850">
    <property type="entry name" value="RING/U-box"/>
    <property type="match status" value="1"/>
</dbReference>
<dbReference type="Pfam" id="PF13639">
    <property type="entry name" value="zf-RING_2"/>
    <property type="match status" value="1"/>
</dbReference>
<evidence type="ECO:0000259" key="4">
    <source>
        <dbReference type="PROSITE" id="PS50089"/>
    </source>
</evidence>